<organism evidence="1 2">
    <name type="scientific">Rhizobium dioscoreae</name>
    <dbReference type="NCBI Taxonomy" id="2653122"/>
    <lineage>
        <taxon>Bacteria</taxon>
        <taxon>Pseudomonadati</taxon>
        <taxon>Pseudomonadota</taxon>
        <taxon>Alphaproteobacteria</taxon>
        <taxon>Hyphomicrobiales</taxon>
        <taxon>Rhizobiaceae</taxon>
        <taxon>Rhizobium/Agrobacterium group</taxon>
        <taxon>Rhizobium</taxon>
    </lineage>
</organism>
<accession>A0ABQ0Z4Q3</accession>
<protein>
    <submittedName>
        <fullName evidence="1">Uncharacterized protein</fullName>
    </submittedName>
</protein>
<evidence type="ECO:0000313" key="2">
    <source>
        <dbReference type="Proteomes" id="UP000390335"/>
    </source>
</evidence>
<comment type="caution">
    <text evidence="1">The sequence shown here is derived from an EMBL/GenBank/DDBJ whole genome shotgun (WGS) entry which is preliminary data.</text>
</comment>
<reference evidence="1 2" key="1">
    <citation type="journal article" date="2020" name="Genome Biol. Evol.">
        <title>Rhizobium dioscoreae sp. nov., a plant growth-promoting bacterium isolated from yam (Dioscorea species).</title>
        <authorList>
            <person name="Ouyabe M."/>
            <person name="Tanaka N."/>
            <person name="Shiwa Y."/>
            <person name="Fujita N."/>
            <person name="Kikuno H."/>
            <person name="Babil P."/>
            <person name="Shiwachi H."/>
        </authorList>
    </citation>
    <scope>NUCLEOTIDE SEQUENCE [LARGE SCALE GENOMIC DNA]</scope>
    <source>
        <strain evidence="1 2">S-93</strain>
    </source>
</reference>
<dbReference type="EMBL" id="BLAJ01000003">
    <property type="protein sequence ID" value="GES50523.1"/>
    <property type="molecule type" value="Genomic_DNA"/>
</dbReference>
<sequence length="73" mass="7984">MQILKAFELAFARKIARGVRIGLKAVEKIAQAGFQMRFEHWPVTAQGFALPGIETSKTQTVAKAASLRPACLI</sequence>
<dbReference type="Proteomes" id="UP000390335">
    <property type="component" value="Unassembled WGS sequence"/>
</dbReference>
<name>A0ABQ0Z4Q3_9HYPH</name>
<gene>
    <name evidence="1" type="ORF">RsS93_31370</name>
</gene>
<evidence type="ECO:0000313" key="1">
    <source>
        <dbReference type="EMBL" id="GES50523.1"/>
    </source>
</evidence>
<proteinExistence type="predicted"/>
<keyword evidence="2" id="KW-1185">Reference proteome</keyword>